<proteinExistence type="predicted"/>
<dbReference type="SUPFAM" id="SSF51338">
    <property type="entry name" value="Composite domain of metallo-dependent hydrolases"/>
    <property type="match status" value="1"/>
</dbReference>
<evidence type="ECO:0000313" key="3">
    <source>
        <dbReference type="EMBL" id="KAK6215502.1"/>
    </source>
</evidence>
<dbReference type="InterPro" id="IPR050287">
    <property type="entry name" value="MTA/SAH_deaminase"/>
</dbReference>
<keyword evidence="1" id="KW-0378">Hydrolase</keyword>
<organism evidence="3 4">
    <name type="scientific">Colletotrichum tabaci</name>
    <dbReference type="NCBI Taxonomy" id="1209068"/>
    <lineage>
        <taxon>Eukaryota</taxon>
        <taxon>Fungi</taxon>
        <taxon>Dikarya</taxon>
        <taxon>Ascomycota</taxon>
        <taxon>Pezizomycotina</taxon>
        <taxon>Sordariomycetes</taxon>
        <taxon>Hypocreomycetidae</taxon>
        <taxon>Glomerellales</taxon>
        <taxon>Glomerellaceae</taxon>
        <taxon>Colletotrichum</taxon>
        <taxon>Colletotrichum destructivum species complex</taxon>
    </lineage>
</organism>
<dbReference type="InterPro" id="IPR006680">
    <property type="entry name" value="Amidohydro-rel"/>
</dbReference>
<dbReference type="PANTHER" id="PTHR43794:SF11">
    <property type="entry name" value="AMIDOHYDROLASE-RELATED DOMAIN-CONTAINING PROTEIN"/>
    <property type="match status" value="1"/>
</dbReference>
<comment type="caution">
    <text evidence="3">The sequence shown here is derived from an EMBL/GenBank/DDBJ whole genome shotgun (WGS) entry which is preliminary data.</text>
</comment>
<evidence type="ECO:0000259" key="2">
    <source>
        <dbReference type="Pfam" id="PF01979"/>
    </source>
</evidence>
<feature type="domain" description="Amidohydrolase-related" evidence="2">
    <location>
        <begin position="57"/>
        <end position="417"/>
    </location>
</feature>
<dbReference type="GO" id="GO:0016810">
    <property type="term" value="F:hydrolase activity, acting on carbon-nitrogen (but not peptide) bonds"/>
    <property type="evidence" value="ECO:0007669"/>
    <property type="project" value="InterPro"/>
</dbReference>
<reference evidence="3 4" key="1">
    <citation type="submission" date="2023-04" db="EMBL/GenBank/DDBJ databases">
        <title>Colletotrichum tabacum stain YC1 causing leaf anthracnose on Nicotiana tabacum(L.) cv.</title>
        <authorList>
            <person name="Ji Z."/>
            <person name="Wang M."/>
            <person name="Zhang J."/>
            <person name="Wang N."/>
            <person name="Zhou Z."/>
        </authorList>
    </citation>
    <scope>NUCLEOTIDE SEQUENCE [LARGE SCALE GENOMIC DNA]</scope>
    <source>
        <strain evidence="3 4">YC1</strain>
    </source>
</reference>
<evidence type="ECO:0000313" key="4">
    <source>
        <dbReference type="Proteomes" id="UP001327957"/>
    </source>
</evidence>
<dbReference type="AlphaFoldDB" id="A0AAV9T8E2"/>
<dbReference type="EMBL" id="JASAOK010000043">
    <property type="protein sequence ID" value="KAK6215502.1"/>
    <property type="molecule type" value="Genomic_DNA"/>
</dbReference>
<dbReference type="InterPro" id="IPR032466">
    <property type="entry name" value="Metal_Hydrolase"/>
</dbReference>
<keyword evidence="4" id="KW-1185">Reference proteome</keyword>
<dbReference type="InterPro" id="IPR011059">
    <property type="entry name" value="Metal-dep_hydrolase_composite"/>
</dbReference>
<accession>A0AAV9T8E2</accession>
<dbReference type="PANTHER" id="PTHR43794">
    <property type="entry name" value="AMINOHYDROLASE SSNA-RELATED"/>
    <property type="match status" value="1"/>
</dbReference>
<evidence type="ECO:0000256" key="1">
    <source>
        <dbReference type="ARBA" id="ARBA00022801"/>
    </source>
</evidence>
<name>A0AAV9T8E2_9PEZI</name>
<sequence>MAGKYLITGGLVVTLDNTLGDFDNGAVLVQDGIIKAVGKAEDIYDPDAGIIDASEGVIIPGMVDTHRHVSMSLTRGIGVDQHLWHFLANTYTRWLPATSVEDMRTSALVGALEAIDSGVTTIMDTCESFHSPEHAEAELQGLKDSGIRAFFCYGMSADQYGDVPAGKTGWDARMSHVASMVQENDQEGVVRVALQLSQSGTTPFSWIGDELRLARDCGLLCCSHSSAVPNSSLTSDLETRADLGHMHPGHVYIHCTSLTDHEMSLVAKTGGKIALSPDTDIQMGMGFPPLRMALAHGLKPALSIDTSSAAPPDLLSQMRLQLQVQRGLDHQATHLGRRVALNMDLGARDALIWGTRNGAEAVGLGDEIGTLSPGKRADVVVITSKRALSGTANPLGTAVLHSTPADVDLVMVDGKIVKRDGQLVGVDVHAIRAKAREGLRRIQENLKKARPEMSAGEVEEFFRQGEKAYRINVSEAYDHGAKVEDYLRKL</sequence>
<dbReference type="SUPFAM" id="SSF51556">
    <property type="entry name" value="Metallo-dependent hydrolases"/>
    <property type="match status" value="1"/>
</dbReference>
<dbReference type="Gene3D" id="2.30.40.10">
    <property type="entry name" value="Urease, subunit C, domain 1"/>
    <property type="match status" value="1"/>
</dbReference>
<gene>
    <name evidence="3" type="ORF">QIS74_08521</name>
</gene>
<protein>
    <recommendedName>
        <fullName evidence="2">Amidohydrolase-related domain-containing protein</fullName>
    </recommendedName>
</protein>
<dbReference type="Pfam" id="PF01979">
    <property type="entry name" value="Amidohydro_1"/>
    <property type="match status" value="1"/>
</dbReference>
<dbReference type="Proteomes" id="UP001327957">
    <property type="component" value="Unassembled WGS sequence"/>
</dbReference>
<dbReference type="Gene3D" id="3.20.20.140">
    <property type="entry name" value="Metal-dependent hydrolases"/>
    <property type="match status" value="1"/>
</dbReference>